<dbReference type="EMBL" id="BSXT01000144">
    <property type="protein sequence ID" value="GMF18917.1"/>
    <property type="molecule type" value="Genomic_DNA"/>
</dbReference>
<evidence type="ECO:0000313" key="3">
    <source>
        <dbReference type="Proteomes" id="UP001165121"/>
    </source>
</evidence>
<accession>A0A9W6TS09</accession>
<feature type="region of interest" description="Disordered" evidence="1">
    <location>
        <begin position="17"/>
        <end position="93"/>
    </location>
</feature>
<dbReference type="Proteomes" id="UP001165121">
    <property type="component" value="Unassembled WGS sequence"/>
</dbReference>
<dbReference type="AlphaFoldDB" id="A0A9W6TS09"/>
<organism evidence="2 3">
    <name type="scientific">Phytophthora fragariaefolia</name>
    <dbReference type="NCBI Taxonomy" id="1490495"/>
    <lineage>
        <taxon>Eukaryota</taxon>
        <taxon>Sar</taxon>
        <taxon>Stramenopiles</taxon>
        <taxon>Oomycota</taxon>
        <taxon>Peronosporomycetes</taxon>
        <taxon>Peronosporales</taxon>
        <taxon>Peronosporaceae</taxon>
        <taxon>Phytophthora</taxon>
    </lineage>
</organism>
<name>A0A9W6TS09_9STRA</name>
<feature type="compositionally biased region" description="Low complexity" evidence="1">
    <location>
        <begin position="34"/>
        <end position="71"/>
    </location>
</feature>
<gene>
    <name evidence="2" type="ORF">Pfra01_000181000</name>
</gene>
<reference evidence="2" key="1">
    <citation type="submission" date="2023-04" db="EMBL/GenBank/DDBJ databases">
        <title>Phytophthora fragariaefolia NBRC 109709.</title>
        <authorList>
            <person name="Ichikawa N."/>
            <person name="Sato H."/>
            <person name="Tonouchi N."/>
        </authorList>
    </citation>
    <scope>NUCLEOTIDE SEQUENCE</scope>
    <source>
        <strain evidence="2">NBRC 109709</strain>
    </source>
</reference>
<keyword evidence="3" id="KW-1185">Reference proteome</keyword>
<evidence type="ECO:0000256" key="1">
    <source>
        <dbReference type="SAM" id="MobiDB-lite"/>
    </source>
</evidence>
<proteinExistence type="predicted"/>
<sequence>MNGLDVPVLTHRSKAFFGGGTRAHSEISTPTQRTTGAPAAPASADSVVAPAATTTSSSASASVVTSTVTTSSPPPKRTMSLGEYQKERGKSTFTSDELQALFDTGSDADMEDCEGDEEASSPRRVNLAWDRVVLVRTTRTLRARSALVAAGIDRSLTQDRCPVRGLEVTPLRLHCHTAAVWVSERDMNGYTGVRVPEELTTLGTNLIEQFSSSAAGGRNTLPRAVGDYSSRSSSTPFGGFGGDGLRTPLRFPECHASGRSTAPTYRGSGDILSNEYENDPDFVSGSDDQQFAGRSSALPPCAARSGSGGGRKTPRVWSTRLHRSPGGC</sequence>
<protein>
    <submittedName>
        <fullName evidence="2">Unnamed protein product</fullName>
    </submittedName>
</protein>
<feature type="region of interest" description="Disordered" evidence="1">
    <location>
        <begin position="255"/>
        <end position="328"/>
    </location>
</feature>
<comment type="caution">
    <text evidence="2">The sequence shown here is derived from an EMBL/GenBank/DDBJ whole genome shotgun (WGS) entry which is preliminary data.</text>
</comment>
<evidence type="ECO:0000313" key="2">
    <source>
        <dbReference type="EMBL" id="GMF18917.1"/>
    </source>
</evidence>